<feature type="transmembrane region" description="Helical" evidence="1">
    <location>
        <begin position="44"/>
        <end position="67"/>
    </location>
</feature>
<organism evidence="2 4">
    <name type="scientific">Haloarcula rubripromontorii</name>
    <dbReference type="NCBI Taxonomy" id="1705562"/>
    <lineage>
        <taxon>Archaea</taxon>
        <taxon>Methanobacteriati</taxon>
        <taxon>Methanobacteriota</taxon>
        <taxon>Stenosarchaea group</taxon>
        <taxon>Halobacteria</taxon>
        <taxon>Halobacteriales</taxon>
        <taxon>Haloarculaceae</taxon>
        <taxon>Haloarcula</taxon>
    </lineage>
</organism>
<accession>A0A0N0BPZ8</accession>
<dbReference type="STRING" id="1705562.AMS69_01150"/>
<name>A0A0N0BPZ8_9EURY</name>
<dbReference type="RefSeq" id="WP_053966267.1">
    <property type="nucleotide sequence ID" value="NZ_LIUF01000001.1"/>
</dbReference>
<dbReference type="AlphaFoldDB" id="A0A0N0BPZ8"/>
<dbReference type="PATRIC" id="fig|1705562.3.peg.1169"/>
<dbReference type="OrthoDB" id="221164at2157"/>
<evidence type="ECO:0000313" key="2">
    <source>
        <dbReference type="EMBL" id="KOX94496.1"/>
    </source>
</evidence>
<dbReference type="InterPro" id="IPR055943">
    <property type="entry name" value="DUF7521"/>
</dbReference>
<reference evidence="2 4" key="1">
    <citation type="submission" date="2015-08" db="EMBL/GenBank/DDBJ databases">
        <title>Genomes of Isolates from Cabo Rojo, PR.</title>
        <authorList>
            <person name="Sanchez-Nieves R.L."/>
            <person name="Montalvo-Rodriguez R."/>
        </authorList>
    </citation>
    <scope>NUCLEOTIDE SEQUENCE [LARGE SCALE GENOMIC DNA]</scope>
    <source>
        <strain evidence="2 4">SL3</strain>
    </source>
</reference>
<gene>
    <name evidence="2" type="ORF">AMS69_01150</name>
    <name evidence="3" type="ORF">GOC83_15010</name>
</gene>
<proteinExistence type="predicted"/>
<keyword evidence="4" id="KW-1185">Reference proteome</keyword>
<feature type="transmembrane region" description="Helical" evidence="1">
    <location>
        <begin position="73"/>
        <end position="97"/>
    </location>
</feature>
<feature type="transmembrane region" description="Helical" evidence="1">
    <location>
        <begin position="16"/>
        <end position="37"/>
    </location>
</feature>
<protein>
    <submittedName>
        <fullName evidence="2">Uncharacterized protein</fullName>
    </submittedName>
</protein>
<dbReference type="Proteomes" id="UP000037729">
    <property type="component" value="Unassembled WGS sequence"/>
</dbReference>
<sequence length="100" mass="10845">MEFLGLADEMWVSVKFAIHFAQMGVGLLIAALALVGYRRQRTRSMLALAVGISLLTFVSYLVTLGAVQVVPRVVFPIPSTITELAGLLVLLYAIVLARRG</sequence>
<evidence type="ECO:0000313" key="3">
    <source>
        <dbReference type="EMBL" id="NLV07442.1"/>
    </source>
</evidence>
<keyword evidence="1" id="KW-1133">Transmembrane helix</keyword>
<keyword evidence="1" id="KW-0812">Transmembrane</keyword>
<evidence type="ECO:0000313" key="4">
    <source>
        <dbReference type="Proteomes" id="UP000037729"/>
    </source>
</evidence>
<reference evidence="3" key="2">
    <citation type="submission" date="2019-12" db="EMBL/GenBank/DDBJ databases">
        <title>The whole-genome sequencing of Haloarcula japonica strain pws8.</title>
        <authorList>
            <person name="Verma D.K."/>
            <person name="Gopal K."/>
            <person name="Prasad E.S."/>
        </authorList>
    </citation>
    <scope>NUCLEOTIDE SEQUENCE</scope>
    <source>
        <strain evidence="3">Pws8</strain>
    </source>
</reference>
<keyword evidence="1" id="KW-0472">Membrane</keyword>
<dbReference type="EMBL" id="WOWB01000001">
    <property type="protein sequence ID" value="NLV07442.1"/>
    <property type="molecule type" value="Genomic_DNA"/>
</dbReference>
<dbReference type="Pfam" id="PF24365">
    <property type="entry name" value="DUF7521"/>
    <property type="match status" value="1"/>
</dbReference>
<evidence type="ECO:0000256" key="1">
    <source>
        <dbReference type="SAM" id="Phobius"/>
    </source>
</evidence>
<dbReference type="Proteomes" id="UP000610611">
    <property type="component" value="Unassembled WGS sequence"/>
</dbReference>
<dbReference type="EMBL" id="LIUF01000001">
    <property type="protein sequence ID" value="KOX94496.1"/>
    <property type="molecule type" value="Genomic_DNA"/>
</dbReference>
<comment type="caution">
    <text evidence="2">The sequence shown here is derived from an EMBL/GenBank/DDBJ whole genome shotgun (WGS) entry which is preliminary data.</text>
</comment>